<evidence type="ECO:0000259" key="4">
    <source>
        <dbReference type="Pfam" id="PF00892"/>
    </source>
</evidence>
<evidence type="ECO:0000256" key="2">
    <source>
        <dbReference type="SAM" id="MobiDB-lite"/>
    </source>
</evidence>
<keyword evidence="3" id="KW-1133">Transmembrane helix</keyword>
<feature type="transmembrane region" description="Helical" evidence="3">
    <location>
        <begin position="147"/>
        <end position="165"/>
    </location>
</feature>
<dbReference type="InterPro" id="IPR000620">
    <property type="entry name" value="EamA_dom"/>
</dbReference>
<gene>
    <name evidence="5" type="ORF">N1032_07435</name>
</gene>
<feature type="region of interest" description="Disordered" evidence="2">
    <location>
        <begin position="211"/>
        <end position="231"/>
    </location>
</feature>
<evidence type="ECO:0000313" key="6">
    <source>
        <dbReference type="Proteomes" id="UP001165586"/>
    </source>
</evidence>
<comment type="caution">
    <text evidence="5">The sequence shown here is derived from an EMBL/GenBank/DDBJ whole genome shotgun (WGS) entry which is preliminary data.</text>
</comment>
<dbReference type="InterPro" id="IPR037185">
    <property type="entry name" value="EmrE-like"/>
</dbReference>
<feature type="domain" description="EamA" evidence="4">
    <location>
        <begin position="252"/>
        <end position="327"/>
    </location>
</feature>
<evidence type="ECO:0000256" key="3">
    <source>
        <dbReference type="SAM" id="Phobius"/>
    </source>
</evidence>
<evidence type="ECO:0000256" key="1">
    <source>
        <dbReference type="ARBA" id="ARBA00007362"/>
    </source>
</evidence>
<keyword evidence="3" id="KW-0812">Transmembrane</keyword>
<accession>A0ABT2H0W4</accession>
<name>A0ABT2H0W4_9MICO</name>
<protein>
    <submittedName>
        <fullName evidence="5">EamA family transporter</fullName>
    </submittedName>
</protein>
<feature type="transmembrane region" description="Helical" evidence="3">
    <location>
        <begin position="283"/>
        <end position="304"/>
    </location>
</feature>
<feature type="transmembrane region" description="Helical" evidence="3">
    <location>
        <begin position="311"/>
        <end position="328"/>
    </location>
</feature>
<proteinExistence type="inferred from homology"/>
<feature type="transmembrane region" description="Helical" evidence="3">
    <location>
        <begin position="255"/>
        <end position="277"/>
    </location>
</feature>
<dbReference type="RefSeq" id="WP_259538388.1">
    <property type="nucleotide sequence ID" value="NZ_JANLCJ010000002.1"/>
</dbReference>
<keyword evidence="3" id="KW-0472">Membrane</keyword>
<feature type="transmembrane region" description="Helical" evidence="3">
    <location>
        <begin position="90"/>
        <end position="110"/>
    </location>
</feature>
<feature type="transmembrane region" description="Helical" evidence="3">
    <location>
        <begin position="177"/>
        <end position="195"/>
    </location>
</feature>
<dbReference type="Proteomes" id="UP001165586">
    <property type="component" value="Unassembled WGS sequence"/>
</dbReference>
<keyword evidence="6" id="KW-1185">Reference proteome</keyword>
<dbReference type="EMBL" id="JANLCJ010000002">
    <property type="protein sequence ID" value="MCS5733568.1"/>
    <property type="molecule type" value="Genomic_DNA"/>
</dbReference>
<feature type="transmembrane region" description="Helical" evidence="3">
    <location>
        <begin position="6"/>
        <end position="24"/>
    </location>
</feature>
<feature type="transmembrane region" description="Helical" evidence="3">
    <location>
        <begin position="61"/>
        <end position="83"/>
    </location>
</feature>
<comment type="similarity">
    <text evidence="1">Belongs to the EamA transporter family.</text>
</comment>
<dbReference type="Gene3D" id="1.10.3730.20">
    <property type="match status" value="1"/>
</dbReference>
<feature type="compositionally biased region" description="Low complexity" evidence="2">
    <location>
        <begin position="220"/>
        <end position="231"/>
    </location>
</feature>
<evidence type="ECO:0000313" key="5">
    <source>
        <dbReference type="EMBL" id="MCS5733568.1"/>
    </source>
</evidence>
<feature type="transmembrane region" description="Helical" evidence="3">
    <location>
        <begin position="36"/>
        <end position="55"/>
    </location>
</feature>
<organism evidence="5 6">
    <name type="scientific">Herbiconiux daphne</name>
    <dbReference type="NCBI Taxonomy" id="2970914"/>
    <lineage>
        <taxon>Bacteria</taxon>
        <taxon>Bacillati</taxon>
        <taxon>Actinomycetota</taxon>
        <taxon>Actinomycetes</taxon>
        <taxon>Micrococcales</taxon>
        <taxon>Microbacteriaceae</taxon>
        <taxon>Herbiconiux</taxon>
    </lineage>
</organism>
<reference evidence="5" key="1">
    <citation type="submission" date="2022-08" db="EMBL/GenBank/DDBJ databases">
        <authorList>
            <person name="Deng Y."/>
            <person name="Han X.-F."/>
            <person name="Zhang Y.-Q."/>
        </authorList>
    </citation>
    <scope>NUCLEOTIDE SEQUENCE</scope>
    <source>
        <strain evidence="5">CPCC 203386</strain>
    </source>
</reference>
<sequence>MIVVVVLSLASSLFYGTSDFLGGLAARRLAVLPATLVTYLLGTAVIGVALLAGGWSATPDALAAGGAAAVLAIIGFITFYAALSIGPMSLLSPGIALVQAVVPVTAALVTGQSLSALGWGAVALAVVATILISLQHPDAAVRVTPRAAVLAAVSGVALGASVVALDASPADSGLLPAFLEMAGGLVALAALMLLLRLTRLRPAWLAAAPPLPPAPPPGGPDTSPAAPSPAAAAADASRPAGAAAPAAASRSQRGAWLAAVAAGVLLGAANALLMTALHAGNLAVVSVLSSLYPLATVLLAALVLRERVTRLQIAGIALALVAALLLSLS</sequence>
<dbReference type="SUPFAM" id="SSF103481">
    <property type="entry name" value="Multidrug resistance efflux transporter EmrE"/>
    <property type="match status" value="1"/>
</dbReference>
<feature type="transmembrane region" description="Helical" evidence="3">
    <location>
        <begin position="116"/>
        <end position="135"/>
    </location>
</feature>
<dbReference type="Pfam" id="PF00892">
    <property type="entry name" value="EamA"/>
    <property type="match status" value="1"/>
</dbReference>